<accession>A0A7U7I8A6</accession>
<dbReference type="RefSeq" id="WP_187669884.1">
    <property type="nucleotide sequence ID" value="NZ_CAJFCI010000023.1"/>
</dbReference>
<name>A0A7U7I8A6_9GAMM</name>
<evidence type="ECO:0000313" key="2">
    <source>
        <dbReference type="EMBL" id="CAD5106521.1"/>
    </source>
</evidence>
<dbReference type="Gene3D" id="3.90.640.20">
    <property type="entry name" value="Heat-shock cognate protein, ATPase"/>
    <property type="match status" value="1"/>
</dbReference>
<dbReference type="InterPro" id="IPR021729">
    <property type="entry name" value="DUF3298"/>
</dbReference>
<dbReference type="EMBL" id="CAJFCI010000023">
    <property type="protein sequence ID" value="CAD5106521.1"/>
    <property type="molecule type" value="Genomic_DNA"/>
</dbReference>
<evidence type="ECO:0000259" key="1">
    <source>
        <dbReference type="Pfam" id="PF11738"/>
    </source>
</evidence>
<keyword evidence="3" id="KW-1185">Reference proteome</keyword>
<reference evidence="2 3" key="1">
    <citation type="submission" date="2020-08" db="EMBL/GenBank/DDBJ databases">
        <authorList>
            <person name="Criscuolo A."/>
        </authorList>
    </citation>
    <scope>NUCLEOTIDE SEQUENCE [LARGE SCALE GENOMIC DNA]</scope>
    <source>
        <strain evidence="2">CIP111764</strain>
    </source>
</reference>
<comment type="caution">
    <text evidence="2">The sequence shown here is derived from an EMBL/GenBank/DDBJ whole genome shotgun (WGS) entry which is preliminary data.</text>
</comment>
<protein>
    <recommendedName>
        <fullName evidence="1">DUF3298 domain-containing protein</fullName>
    </recommendedName>
</protein>
<organism evidence="2 3">
    <name type="scientific">Zestomonas carbonaria</name>
    <dbReference type="NCBI Taxonomy" id="2762745"/>
    <lineage>
        <taxon>Bacteria</taxon>
        <taxon>Pseudomonadati</taxon>
        <taxon>Pseudomonadota</taxon>
        <taxon>Gammaproteobacteria</taxon>
        <taxon>Pseudomonadales</taxon>
        <taxon>Pseudomonadaceae</taxon>
        <taxon>Zestomonas</taxon>
    </lineage>
</organism>
<evidence type="ECO:0000313" key="3">
    <source>
        <dbReference type="Proteomes" id="UP000583387"/>
    </source>
</evidence>
<dbReference type="Proteomes" id="UP000583387">
    <property type="component" value="Unassembled WGS sequence"/>
</dbReference>
<feature type="domain" description="DUF3298" evidence="1">
    <location>
        <begin position="153"/>
        <end position="228"/>
    </location>
</feature>
<dbReference type="InterPro" id="IPR037126">
    <property type="entry name" value="PdaC/RsiV-like_sf"/>
</dbReference>
<sequence>MRPLHYSLLCALLLLGGCQSLMQPPLLEARRIAWEHTPDGCQGERCPLVNIDTLEFAGQPQLNALIERQLLEMTADAPGAPLPASLQAYERNFLAEARPGWVSYLQAKIRDQHDGLLVLELSSYLATGGAHGMPGRRFINYDRELEKPLSLRDMLLPGQEEAFWKLAEQAHRRWLAAGQLDGDADYLQTWPFQKTENIALTRGALLLKYDVYTLAPYSSGHPELTIPYAQLDGVFKPQYIPRRG</sequence>
<dbReference type="Gene3D" id="3.30.565.40">
    <property type="entry name" value="Fervidobacterium nodosum Rt17-B1 like"/>
    <property type="match status" value="1"/>
</dbReference>
<gene>
    <name evidence="2" type="ORF">PSEWESI4_00784</name>
</gene>
<proteinExistence type="predicted"/>
<dbReference type="PROSITE" id="PS51257">
    <property type="entry name" value="PROKAR_LIPOPROTEIN"/>
    <property type="match status" value="1"/>
</dbReference>
<dbReference type="Pfam" id="PF11738">
    <property type="entry name" value="DUF3298"/>
    <property type="match status" value="1"/>
</dbReference>
<dbReference type="AlphaFoldDB" id="A0A7U7I8A6"/>